<name>A0A3Q2X8P9_HAPBU</name>
<keyword evidence="2" id="KW-1185">Reference proteome</keyword>
<dbReference type="Proteomes" id="UP000264840">
    <property type="component" value="Unplaced"/>
</dbReference>
<reference evidence="1" key="1">
    <citation type="submission" date="2025-08" db="UniProtKB">
        <authorList>
            <consortium name="Ensembl"/>
        </authorList>
    </citation>
    <scope>IDENTIFICATION</scope>
</reference>
<accession>A0A3Q2X8P9</accession>
<organism evidence="1 2">
    <name type="scientific">Haplochromis burtoni</name>
    <name type="common">Burton's mouthbrooder</name>
    <name type="synonym">Chromis burtoni</name>
    <dbReference type="NCBI Taxonomy" id="8153"/>
    <lineage>
        <taxon>Eukaryota</taxon>
        <taxon>Metazoa</taxon>
        <taxon>Chordata</taxon>
        <taxon>Craniata</taxon>
        <taxon>Vertebrata</taxon>
        <taxon>Euteleostomi</taxon>
        <taxon>Actinopterygii</taxon>
        <taxon>Neopterygii</taxon>
        <taxon>Teleostei</taxon>
        <taxon>Neoteleostei</taxon>
        <taxon>Acanthomorphata</taxon>
        <taxon>Ovalentaria</taxon>
        <taxon>Cichlomorphae</taxon>
        <taxon>Cichliformes</taxon>
        <taxon>Cichlidae</taxon>
        <taxon>African cichlids</taxon>
        <taxon>Pseudocrenilabrinae</taxon>
        <taxon>Haplochromini</taxon>
        <taxon>Haplochromis</taxon>
    </lineage>
</organism>
<protein>
    <submittedName>
        <fullName evidence="1">Uncharacterized protein</fullName>
    </submittedName>
</protein>
<evidence type="ECO:0000313" key="1">
    <source>
        <dbReference type="Ensembl" id="ENSHBUP00000031605.1"/>
    </source>
</evidence>
<proteinExistence type="predicted"/>
<dbReference type="Ensembl" id="ENSHBUT00000033816.1">
    <property type="protein sequence ID" value="ENSHBUP00000031605.1"/>
    <property type="gene ID" value="ENSHBUG00000017394.1"/>
</dbReference>
<reference evidence="1" key="2">
    <citation type="submission" date="2025-09" db="UniProtKB">
        <authorList>
            <consortium name="Ensembl"/>
        </authorList>
    </citation>
    <scope>IDENTIFICATION</scope>
</reference>
<dbReference type="AlphaFoldDB" id="A0A3Q2X8P9"/>
<evidence type="ECO:0000313" key="2">
    <source>
        <dbReference type="Proteomes" id="UP000264840"/>
    </source>
</evidence>
<sequence length="92" mass="10281">TSSNNRKELQFGAHHGGITLSVYIAGRHEHPEVGEERGPEWQKTCQNGDNKQGHLNCVTIKTTKGLTEHFHKVSGSFQSFPSGNNEKERKKP</sequence>